<dbReference type="OrthoDB" id="1699231at2759"/>
<feature type="compositionally biased region" description="Basic and acidic residues" evidence="8">
    <location>
        <begin position="44"/>
        <end position="58"/>
    </location>
</feature>
<evidence type="ECO:0000313" key="12">
    <source>
        <dbReference type="Proteomes" id="UP000249056"/>
    </source>
</evidence>
<name>A0A395ILN5_9HELO</name>
<dbReference type="GO" id="GO:0012505">
    <property type="term" value="C:endomembrane system"/>
    <property type="evidence" value="ECO:0007669"/>
    <property type="project" value="UniProtKB-SubCell"/>
</dbReference>
<evidence type="ECO:0000256" key="8">
    <source>
        <dbReference type="SAM" id="MobiDB-lite"/>
    </source>
</evidence>
<evidence type="ECO:0000256" key="7">
    <source>
        <dbReference type="ARBA" id="ARBA00023136"/>
    </source>
</evidence>
<keyword evidence="12" id="KW-1185">Reference proteome</keyword>
<dbReference type="PANTHER" id="PTHR31503:SF20">
    <property type="entry name" value="CA(2+)_H(+) EXCHANGER, PUTATIVE (EUROFUNG)-RELATED"/>
    <property type="match status" value="1"/>
</dbReference>
<dbReference type="AlphaFoldDB" id="A0A395ILN5"/>
<feature type="transmembrane region" description="Helical" evidence="9">
    <location>
        <begin position="524"/>
        <end position="544"/>
    </location>
</feature>
<evidence type="ECO:0000256" key="2">
    <source>
        <dbReference type="ARBA" id="ARBA00008170"/>
    </source>
</evidence>
<evidence type="ECO:0000256" key="4">
    <source>
        <dbReference type="ARBA" id="ARBA00022692"/>
    </source>
</evidence>
<dbReference type="InterPro" id="IPR044880">
    <property type="entry name" value="NCX_ion-bd_dom_sf"/>
</dbReference>
<proteinExistence type="inferred from homology"/>
<evidence type="ECO:0000256" key="3">
    <source>
        <dbReference type="ARBA" id="ARBA00022448"/>
    </source>
</evidence>
<feature type="transmembrane region" description="Helical" evidence="9">
    <location>
        <begin position="462"/>
        <end position="488"/>
    </location>
</feature>
<organism evidence="11 12">
    <name type="scientific">Monilinia fructigena</name>
    <dbReference type="NCBI Taxonomy" id="38457"/>
    <lineage>
        <taxon>Eukaryota</taxon>
        <taxon>Fungi</taxon>
        <taxon>Dikarya</taxon>
        <taxon>Ascomycota</taxon>
        <taxon>Pezizomycotina</taxon>
        <taxon>Leotiomycetes</taxon>
        <taxon>Helotiales</taxon>
        <taxon>Sclerotiniaceae</taxon>
        <taxon>Monilinia</taxon>
    </lineage>
</organism>
<evidence type="ECO:0000313" key="11">
    <source>
        <dbReference type="EMBL" id="RAL61061.1"/>
    </source>
</evidence>
<accession>A0A395ILN5</accession>
<dbReference type="GO" id="GO:0006874">
    <property type="term" value="P:intracellular calcium ion homeostasis"/>
    <property type="evidence" value="ECO:0007669"/>
    <property type="project" value="TreeGrafter"/>
</dbReference>
<feature type="transmembrane region" description="Helical" evidence="9">
    <location>
        <begin position="174"/>
        <end position="192"/>
    </location>
</feature>
<feature type="region of interest" description="Disordered" evidence="8">
    <location>
        <begin position="90"/>
        <end position="149"/>
    </location>
</feature>
<feature type="transmembrane region" description="Helical" evidence="9">
    <location>
        <begin position="296"/>
        <end position="317"/>
    </location>
</feature>
<comment type="subcellular location">
    <subcellularLocation>
        <location evidence="1">Endomembrane system</location>
        <topology evidence="1">Multi-pass membrane protein</topology>
    </subcellularLocation>
</comment>
<evidence type="ECO:0000256" key="9">
    <source>
        <dbReference type="SAM" id="Phobius"/>
    </source>
</evidence>
<feature type="compositionally biased region" description="Polar residues" evidence="8">
    <location>
        <begin position="60"/>
        <end position="76"/>
    </location>
</feature>
<feature type="region of interest" description="Disordered" evidence="8">
    <location>
        <begin position="20"/>
        <end position="77"/>
    </location>
</feature>
<reference evidence="11 12" key="1">
    <citation type="submission" date="2018-06" db="EMBL/GenBank/DDBJ databases">
        <title>Genome Sequence of the Brown Rot Fungal Pathogen Monilinia fructigena.</title>
        <authorList>
            <person name="Landi L."/>
            <person name="De Miccolis Angelini R.M."/>
            <person name="Pollastro S."/>
            <person name="Abate D."/>
            <person name="Faretra F."/>
            <person name="Romanazzi G."/>
        </authorList>
    </citation>
    <scope>NUCLEOTIDE SEQUENCE [LARGE SCALE GENOMIC DNA]</scope>
    <source>
        <strain evidence="11 12">Mfrg269</strain>
    </source>
</reference>
<keyword evidence="6" id="KW-0406">Ion transport</keyword>
<feature type="compositionally biased region" description="Polar residues" evidence="8">
    <location>
        <begin position="28"/>
        <end position="42"/>
    </location>
</feature>
<dbReference type="GO" id="GO:0000329">
    <property type="term" value="C:fungal-type vacuole membrane"/>
    <property type="evidence" value="ECO:0007669"/>
    <property type="project" value="TreeGrafter"/>
</dbReference>
<evidence type="ECO:0000256" key="1">
    <source>
        <dbReference type="ARBA" id="ARBA00004127"/>
    </source>
</evidence>
<comment type="caution">
    <text evidence="11">The sequence shown here is derived from an EMBL/GenBank/DDBJ whole genome shotgun (WGS) entry which is preliminary data.</text>
</comment>
<keyword evidence="3" id="KW-0813">Transport</keyword>
<evidence type="ECO:0000259" key="10">
    <source>
        <dbReference type="Pfam" id="PF01699"/>
    </source>
</evidence>
<evidence type="ECO:0000256" key="6">
    <source>
        <dbReference type="ARBA" id="ARBA00023065"/>
    </source>
</evidence>
<feature type="transmembrane region" description="Helical" evidence="9">
    <location>
        <begin position="262"/>
        <end position="284"/>
    </location>
</feature>
<dbReference type="GO" id="GO:0015369">
    <property type="term" value="F:calcium:proton antiporter activity"/>
    <property type="evidence" value="ECO:0007669"/>
    <property type="project" value="TreeGrafter"/>
</dbReference>
<protein>
    <recommendedName>
        <fullName evidence="10">Sodium/calcium exchanger membrane region domain-containing protein</fullName>
    </recommendedName>
</protein>
<sequence>MSPNDYNLYNTKRAARQEAWHGPGTAWNPFSKTTRRSSTFPTQLRDEESLRGLEEPKLRTINTENGPRSSASQAPFANQGAVEMQGLEKAATNNDGRPSEPGTEGTIVGRQSSRQPSTEEKARRRFLSRWTKKDRDQVDGEEKKKKKGGIFRGKDIKHEPFTVRNQLKNTIFNSWINVLLIAAPVGIAINYAGVNRIAVFVVNFIAIIPLAAMLSFATEEISLHVGESLGGLLNASFGNAVEMIVAIIALAKGEVIIVQTSLTVAQTAASLLALAVASVIVPTAFDLWSDTTEAPIAAISRGTSIILLVVYAGYLYFQLHTHSGMFNEESQKVPMKPRKHALPEGAIAKGLAKAGGIGAGPGRANLPERPPHDELINPSALDDVEEEEEEAQLHILVAWATLAGATAIIGLCAEFMVDSISAITEGGEFQRNSLALFFSPSSEMPQRHATAVTVACKDKMDLAIGVAVGSSMQVSLFLIPLLVVIGWIMGNDAMNLSFDGFQVAVLFVAVLLVNYLIGDGKSHWLEGMLLQCLYIIIAVCAWYYPATGVA</sequence>
<comment type="similarity">
    <text evidence="2">Belongs to the Ca(2+):cation antiporter (CaCA) (TC 2.A.19) family.</text>
</comment>
<dbReference type="InterPro" id="IPR004713">
    <property type="entry name" value="CaH_exchang"/>
</dbReference>
<evidence type="ECO:0000256" key="5">
    <source>
        <dbReference type="ARBA" id="ARBA00022989"/>
    </source>
</evidence>
<dbReference type="InterPro" id="IPR004837">
    <property type="entry name" value="NaCa_Exmemb"/>
</dbReference>
<dbReference type="Proteomes" id="UP000249056">
    <property type="component" value="Unassembled WGS sequence"/>
</dbReference>
<feature type="compositionally biased region" description="Basic and acidic residues" evidence="8">
    <location>
        <begin position="131"/>
        <end position="143"/>
    </location>
</feature>
<keyword evidence="7 9" id="KW-0472">Membrane</keyword>
<keyword evidence="5 9" id="KW-1133">Transmembrane helix</keyword>
<feature type="transmembrane region" description="Helical" evidence="9">
    <location>
        <begin position="229"/>
        <end position="250"/>
    </location>
</feature>
<feature type="domain" description="Sodium/calcium exchanger membrane region" evidence="10">
    <location>
        <begin position="398"/>
        <end position="542"/>
    </location>
</feature>
<dbReference type="Pfam" id="PF01699">
    <property type="entry name" value="Na_Ca_ex"/>
    <property type="match status" value="1"/>
</dbReference>
<dbReference type="EMBL" id="QKRW01000034">
    <property type="protein sequence ID" value="RAL61061.1"/>
    <property type="molecule type" value="Genomic_DNA"/>
</dbReference>
<feature type="transmembrane region" description="Helical" evidence="9">
    <location>
        <begin position="197"/>
        <end position="217"/>
    </location>
</feature>
<keyword evidence="4 9" id="KW-0812">Transmembrane</keyword>
<dbReference type="PANTHER" id="PTHR31503">
    <property type="entry name" value="VACUOLAR CALCIUM ION TRANSPORTER"/>
    <property type="match status" value="1"/>
</dbReference>
<dbReference type="Gene3D" id="1.20.1420.30">
    <property type="entry name" value="NCX, central ion-binding region"/>
    <property type="match status" value="1"/>
</dbReference>
<feature type="transmembrane region" description="Helical" evidence="9">
    <location>
        <begin position="500"/>
        <end position="517"/>
    </location>
</feature>
<gene>
    <name evidence="11" type="ORF">DID88_010402</name>
</gene>